<protein>
    <recommendedName>
        <fullName evidence="6 7">Small ribosomal subunit protein uS11</fullName>
    </recommendedName>
</protein>
<dbReference type="SUPFAM" id="SSF53137">
    <property type="entry name" value="Translational machinery components"/>
    <property type="match status" value="1"/>
</dbReference>
<evidence type="ECO:0000256" key="8">
    <source>
        <dbReference type="RuleBase" id="RU003629"/>
    </source>
</evidence>
<dbReference type="PATRIC" id="fig|743966.3.peg.314"/>
<dbReference type="GO" id="GO:0005840">
    <property type="term" value="C:ribosome"/>
    <property type="evidence" value="ECO:0007669"/>
    <property type="project" value="UniProtKB-KW"/>
</dbReference>
<dbReference type="GO" id="GO:0006412">
    <property type="term" value="P:translation"/>
    <property type="evidence" value="ECO:0007669"/>
    <property type="project" value="UniProtKB-UniRule"/>
</dbReference>
<comment type="function">
    <text evidence="7">Located on the platform of the 30S subunit, it bridges several disparate RNA helices of the 16S rRNA. Forms part of the Shine-Dalgarno cleft in the 70S ribosome.</text>
</comment>
<dbReference type="NCBIfam" id="NF003698">
    <property type="entry name" value="PRK05309.1"/>
    <property type="match status" value="1"/>
</dbReference>
<dbReference type="InterPro" id="IPR018102">
    <property type="entry name" value="Ribosomal_uS11_CS"/>
</dbReference>
<dbReference type="eggNOG" id="COG0100">
    <property type="taxonomic scope" value="Bacteria"/>
</dbReference>
<dbReference type="InterPro" id="IPR036967">
    <property type="entry name" value="Ribosomal_uS11_sf"/>
</dbReference>
<dbReference type="STRING" id="743966.MYB_01560"/>
<keyword evidence="3 7" id="KW-0694">RNA-binding</keyword>
<organism evidence="9 10">
    <name type="scientific">Mesomycoplasma bovoculi M165/69</name>
    <dbReference type="NCBI Taxonomy" id="743966"/>
    <lineage>
        <taxon>Bacteria</taxon>
        <taxon>Bacillati</taxon>
        <taxon>Mycoplasmatota</taxon>
        <taxon>Mycoplasmoidales</taxon>
        <taxon>Metamycoplasmataceae</taxon>
        <taxon>Mesomycoplasma</taxon>
    </lineage>
</organism>
<evidence type="ECO:0000256" key="5">
    <source>
        <dbReference type="ARBA" id="ARBA00023274"/>
    </source>
</evidence>
<keyword evidence="5 7" id="KW-0687">Ribonucleoprotein</keyword>
<evidence type="ECO:0000313" key="10">
    <source>
        <dbReference type="Proteomes" id="UP000019229"/>
    </source>
</evidence>
<dbReference type="InterPro" id="IPR001971">
    <property type="entry name" value="Ribosomal_uS11"/>
</dbReference>
<dbReference type="AlphaFoldDB" id="W5UT68"/>
<evidence type="ECO:0000313" key="9">
    <source>
        <dbReference type="EMBL" id="AHH45321.1"/>
    </source>
</evidence>
<dbReference type="NCBIfam" id="TIGR03632">
    <property type="entry name" value="uS11_bact"/>
    <property type="match status" value="1"/>
</dbReference>
<evidence type="ECO:0000256" key="6">
    <source>
        <dbReference type="ARBA" id="ARBA00035160"/>
    </source>
</evidence>
<evidence type="ECO:0000256" key="3">
    <source>
        <dbReference type="ARBA" id="ARBA00022884"/>
    </source>
</evidence>
<proteinExistence type="inferred from homology"/>
<accession>W5UT68</accession>
<dbReference type="OrthoDB" id="9806415at2"/>
<dbReference type="InterPro" id="IPR019981">
    <property type="entry name" value="Ribosomal_uS11_bac-type"/>
</dbReference>
<dbReference type="PANTHER" id="PTHR11759">
    <property type="entry name" value="40S RIBOSOMAL PROTEIN S14/30S RIBOSOMAL PROTEIN S11"/>
    <property type="match status" value="1"/>
</dbReference>
<evidence type="ECO:0000256" key="2">
    <source>
        <dbReference type="ARBA" id="ARBA00022730"/>
    </source>
</evidence>
<keyword evidence="2 7" id="KW-0699">rRNA-binding</keyword>
<dbReference type="HAMAP" id="MF_01310">
    <property type="entry name" value="Ribosomal_uS11"/>
    <property type="match status" value="1"/>
</dbReference>
<comment type="similarity">
    <text evidence="1 7 8">Belongs to the universal ribosomal protein uS11 family.</text>
</comment>
<dbReference type="RefSeq" id="WP_022934751.1">
    <property type="nucleotide sequence ID" value="NZ_CP007154.1"/>
</dbReference>
<gene>
    <name evidence="7 9" type="primary">rpsK</name>
    <name evidence="9" type="ORF">MYB_01560</name>
</gene>
<dbReference type="HOGENOM" id="CLU_072439_5_0_14"/>
<dbReference type="Pfam" id="PF00411">
    <property type="entry name" value="Ribosomal_S11"/>
    <property type="match status" value="1"/>
</dbReference>
<dbReference type="GO" id="GO:0019843">
    <property type="term" value="F:rRNA binding"/>
    <property type="evidence" value="ECO:0007669"/>
    <property type="project" value="UniProtKB-UniRule"/>
</dbReference>
<dbReference type="PIRSF" id="PIRSF002131">
    <property type="entry name" value="Ribosomal_S11"/>
    <property type="match status" value="1"/>
</dbReference>
<dbReference type="KEGG" id="mbc:MYB_01560"/>
<evidence type="ECO:0000256" key="4">
    <source>
        <dbReference type="ARBA" id="ARBA00022980"/>
    </source>
</evidence>
<keyword evidence="4 7" id="KW-0689">Ribosomal protein</keyword>
<dbReference type="Gene3D" id="3.30.420.80">
    <property type="entry name" value="Ribosomal protein S11"/>
    <property type="match status" value="1"/>
</dbReference>
<keyword evidence="10" id="KW-1185">Reference proteome</keyword>
<dbReference type="EMBL" id="CP007154">
    <property type="protein sequence ID" value="AHH45321.1"/>
    <property type="molecule type" value="Genomic_DNA"/>
</dbReference>
<dbReference type="GO" id="GO:0003735">
    <property type="term" value="F:structural constituent of ribosome"/>
    <property type="evidence" value="ECO:0007669"/>
    <property type="project" value="InterPro"/>
</dbReference>
<dbReference type="Proteomes" id="UP000019229">
    <property type="component" value="Chromosome"/>
</dbReference>
<name>W5UT68_9BACT</name>
<reference evidence="9 10" key="1">
    <citation type="journal article" date="2014" name="Genome Announc.">
        <title>Complete Genome Sequence of Mycoplasma bovoculi Strain M165/69T (ATCC 29104).</title>
        <authorList>
            <person name="Calcutt M.J."/>
            <person name="Foecking M.F."/>
        </authorList>
    </citation>
    <scope>NUCLEOTIDE SEQUENCE [LARGE SCALE GENOMIC DNA]</scope>
    <source>
        <strain evidence="9">M165/69</strain>
    </source>
</reference>
<evidence type="ECO:0000256" key="1">
    <source>
        <dbReference type="ARBA" id="ARBA00006194"/>
    </source>
</evidence>
<dbReference type="GO" id="GO:1990904">
    <property type="term" value="C:ribonucleoprotein complex"/>
    <property type="evidence" value="ECO:0007669"/>
    <property type="project" value="UniProtKB-KW"/>
</dbReference>
<dbReference type="PROSITE" id="PS00054">
    <property type="entry name" value="RIBOSOMAL_S11"/>
    <property type="match status" value="1"/>
</dbReference>
<evidence type="ECO:0000256" key="7">
    <source>
        <dbReference type="HAMAP-Rule" id="MF_01310"/>
    </source>
</evidence>
<comment type="subunit">
    <text evidence="7">Part of the 30S ribosomal subunit. Interacts with proteins S7 and S18. Binds to IF-3.</text>
</comment>
<sequence length="133" mass="14533">MAKKEKVKKVKSKNITTGIAHIHSSHQNTIVSITDKLGNVISWASSGSIGFKGTKKKTAYAATLATNAACEKAKEHGIKEVFVELRGSGQGKEAARKQIQTAGINILQVKDVTPIPHNGTRPPRKYFKRLEKR</sequence>